<evidence type="ECO:0000256" key="1">
    <source>
        <dbReference type="ARBA" id="ARBA00004007"/>
    </source>
</evidence>
<evidence type="ECO:0000256" key="5">
    <source>
        <dbReference type="ARBA" id="ARBA00022692"/>
    </source>
</evidence>
<evidence type="ECO:0000313" key="12">
    <source>
        <dbReference type="Proteomes" id="UP000275461"/>
    </source>
</evidence>
<feature type="transmembrane region" description="Helical" evidence="10">
    <location>
        <begin position="12"/>
        <end position="31"/>
    </location>
</feature>
<dbReference type="SUPFAM" id="SSF110111">
    <property type="entry name" value="Ctag/Cox11"/>
    <property type="match status" value="1"/>
</dbReference>
<evidence type="ECO:0000256" key="8">
    <source>
        <dbReference type="ARBA" id="ARBA00023008"/>
    </source>
</evidence>
<dbReference type="Gene3D" id="2.60.370.10">
    <property type="entry name" value="Ctag/Cox11"/>
    <property type="match status" value="1"/>
</dbReference>
<dbReference type="OrthoDB" id="9804841at2"/>
<comment type="similarity">
    <text evidence="3">Belongs to the COX11/CtaG family.</text>
</comment>
<evidence type="ECO:0000256" key="3">
    <source>
        <dbReference type="ARBA" id="ARBA00009620"/>
    </source>
</evidence>
<evidence type="ECO:0000313" key="11">
    <source>
        <dbReference type="EMBL" id="RLK51462.1"/>
    </source>
</evidence>
<dbReference type="PIRSF" id="PIRSF005413">
    <property type="entry name" value="COX11"/>
    <property type="match status" value="1"/>
</dbReference>
<keyword evidence="7 10" id="KW-1133">Transmembrane helix</keyword>
<dbReference type="EMBL" id="RCDA01000001">
    <property type="protein sequence ID" value="RLK51462.1"/>
    <property type="molecule type" value="Genomic_DNA"/>
</dbReference>
<evidence type="ECO:0000256" key="9">
    <source>
        <dbReference type="ARBA" id="ARBA00023136"/>
    </source>
</evidence>
<dbReference type="NCBIfam" id="NF003465">
    <property type="entry name" value="PRK05089.1"/>
    <property type="match status" value="1"/>
</dbReference>
<accession>A0A498C6V4</accession>
<dbReference type="AlphaFoldDB" id="A0A498C6V4"/>
<dbReference type="PANTHER" id="PTHR21320:SF3">
    <property type="entry name" value="CYTOCHROME C OXIDASE ASSEMBLY PROTEIN COX11, MITOCHONDRIAL-RELATED"/>
    <property type="match status" value="1"/>
</dbReference>
<reference evidence="11 12" key="1">
    <citation type="submission" date="2018-10" db="EMBL/GenBank/DDBJ databases">
        <title>Genomic Encyclopedia of Type Strains, Phase IV (KMG-IV): sequencing the most valuable type-strain genomes for metagenomic binning, comparative biology and taxonomic classification.</title>
        <authorList>
            <person name="Goeker M."/>
        </authorList>
    </citation>
    <scope>NUCLEOTIDE SEQUENCE [LARGE SCALE GENOMIC DNA]</scope>
    <source>
        <strain evidence="11 12">DSM 12769</strain>
    </source>
</reference>
<dbReference type="GO" id="GO:0005507">
    <property type="term" value="F:copper ion binding"/>
    <property type="evidence" value="ECO:0007669"/>
    <property type="project" value="InterPro"/>
</dbReference>
<protein>
    <recommendedName>
        <fullName evidence="4">Cytochrome c oxidase assembly protein CtaG</fullName>
    </recommendedName>
</protein>
<organism evidence="11 12">
    <name type="scientific">Alkalispirillum mobile</name>
    <dbReference type="NCBI Taxonomy" id="85925"/>
    <lineage>
        <taxon>Bacteria</taxon>
        <taxon>Pseudomonadati</taxon>
        <taxon>Pseudomonadota</taxon>
        <taxon>Gammaproteobacteria</taxon>
        <taxon>Chromatiales</taxon>
        <taxon>Ectothiorhodospiraceae</taxon>
        <taxon>Alkalispirillum</taxon>
    </lineage>
</organism>
<dbReference type="PANTHER" id="PTHR21320">
    <property type="entry name" value="CYTOCHROME C OXIDASE ASSEMBLY PROTEIN COX11-RELATED"/>
    <property type="match status" value="1"/>
</dbReference>
<sequence>MYVREQIRHWPLVTKLLVVCALMFAFGYAMVPIYRVVCEITGLNGYLDAGPREAAAAVDRVDTSRKVTVQFVGQINGNGPWEFRPTERSMEVHPGEIYTTTYYAANKTGEARAGQASYNMTPGTAARYFAKPDCFCFTRQDFAAEEGRKMPVTFFIDPDLPEEVKTVTLSYTLFDLGADS</sequence>
<proteinExistence type="inferred from homology"/>
<dbReference type="RefSeq" id="WP_121441874.1">
    <property type="nucleotide sequence ID" value="NZ_RCDA01000001.1"/>
</dbReference>
<dbReference type="InterPro" id="IPR007533">
    <property type="entry name" value="Cyt_c_oxidase_assmbl_CtaG"/>
</dbReference>
<name>A0A498C6V4_9GAMM</name>
<dbReference type="Pfam" id="PF04442">
    <property type="entry name" value="CtaG_Cox11"/>
    <property type="match status" value="1"/>
</dbReference>
<dbReference type="GO" id="GO:0005886">
    <property type="term" value="C:plasma membrane"/>
    <property type="evidence" value="ECO:0007669"/>
    <property type="project" value="UniProtKB-SubCell"/>
</dbReference>
<keyword evidence="12" id="KW-1185">Reference proteome</keyword>
<keyword evidence="6" id="KW-0735">Signal-anchor</keyword>
<comment type="function">
    <text evidence="1">Exerts its effect at some terminal stage of cytochrome c oxidase synthesis, probably by being involved in the insertion of the copper B into subunit I.</text>
</comment>
<keyword evidence="9 10" id="KW-0472">Membrane</keyword>
<evidence type="ECO:0000256" key="2">
    <source>
        <dbReference type="ARBA" id="ARBA00004382"/>
    </source>
</evidence>
<keyword evidence="8" id="KW-0186">Copper</keyword>
<dbReference type="Proteomes" id="UP000275461">
    <property type="component" value="Unassembled WGS sequence"/>
</dbReference>
<evidence type="ECO:0000256" key="4">
    <source>
        <dbReference type="ARBA" id="ARBA00015384"/>
    </source>
</evidence>
<comment type="caution">
    <text evidence="11">The sequence shown here is derived from an EMBL/GenBank/DDBJ whole genome shotgun (WGS) entry which is preliminary data.</text>
</comment>
<dbReference type="InterPro" id="IPR023471">
    <property type="entry name" value="CtaG/Cox11_dom_sf"/>
</dbReference>
<gene>
    <name evidence="11" type="ORF">DFR31_1403</name>
</gene>
<evidence type="ECO:0000256" key="10">
    <source>
        <dbReference type="SAM" id="Phobius"/>
    </source>
</evidence>
<comment type="subcellular location">
    <subcellularLocation>
        <location evidence="2">Cell inner membrane</location>
        <topology evidence="2">Single-pass type II membrane protein</topology>
        <orientation evidence="2">Periplasmic side</orientation>
    </subcellularLocation>
</comment>
<evidence type="ECO:0000256" key="6">
    <source>
        <dbReference type="ARBA" id="ARBA00022968"/>
    </source>
</evidence>
<evidence type="ECO:0000256" key="7">
    <source>
        <dbReference type="ARBA" id="ARBA00022989"/>
    </source>
</evidence>
<keyword evidence="5 10" id="KW-0812">Transmembrane</keyword>